<evidence type="ECO:0000313" key="1">
    <source>
        <dbReference type="EMBL" id="KAK9134990.1"/>
    </source>
</evidence>
<dbReference type="AlphaFoldDB" id="A0AAP0JJW6"/>
<dbReference type="EMBL" id="JBBNAF010000006">
    <property type="protein sequence ID" value="KAK9134990.1"/>
    <property type="molecule type" value="Genomic_DNA"/>
</dbReference>
<organism evidence="1 2">
    <name type="scientific">Stephania yunnanensis</name>
    <dbReference type="NCBI Taxonomy" id="152371"/>
    <lineage>
        <taxon>Eukaryota</taxon>
        <taxon>Viridiplantae</taxon>
        <taxon>Streptophyta</taxon>
        <taxon>Embryophyta</taxon>
        <taxon>Tracheophyta</taxon>
        <taxon>Spermatophyta</taxon>
        <taxon>Magnoliopsida</taxon>
        <taxon>Ranunculales</taxon>
        <taxon>Menispermaceae</taxon>
        <taxon>Menispermoideae</taxon>
        <taxon>Cissampelideae</taxon>
        <taxon>Stephania</taxon>
    </lineage>
</organism>
<accession>A0AAP0JJW6</accession>
<dbReference type="Proteomes" id="UP001420932">
    <property type="component" value="Unassembled WGS sequence"/>
</dbReference>
<keyword evidence="2" id="KW-1185">Reference proteome</keyword>
<sequence>MFFQTCQARKAHHFRLQTNAKQILPKGSKVKFSRRITMKAPMSPKPFFFFCKLTKK</sequence>
<name>A0AAP0JJW6_9MAGN</name>
<evidence type="ECO:0000313" key="2">
    <source>
        <dbReference type="Proteomes" id="UP001420932"/>
    </source>
</evidence>
<protein>
    <submittedName>
        <fullName evidence="1">Uncharacterized protein</fullName>
    </submittedName>
</protein>
<comment type="caution">
    <text evidence="1">The sequence shown here is derived from an EMBL/GenBank/DDBJ whole genome shotgun (WGS) entry which is preliminary data.</text>
</comment>
<proteinExistence type="predicted"/>
<gene>
    <name evidence="1" type="ORF">Syun_014320</name>
</gene>
<reference evidence="1 2" key="1">
    <citation type="submission" date="2024-01" db="EMBL/GenBank/DDBJ databases">
        <title>Genome assemblies of Stephania.</title>
        <authorList>
            <person name="Yang L."/>
        </authorList>
    </citation>
    <scope>NUCLEOTIDE SEQUENCE [LARGE SCALE GENOMIC DNA]</scope>
    <source>
        <strain evidence="1">YNDBR</strain>
        <tissue evidence="1">Leaf</tissue>
    </source>
</reference>